<proteinExistence type="predicted"/>
<dbReference type="AlphaFoldDB" id="A0A1J9R4G4"/>
<comment type="caution">
    <text evidence="1">The sequence shown here is derived from an EMBL/GenBank/DDBJ whole genome shotgun (WGS) entry which is preliminary data.</text>
</comment>
<evidence type="ECO:0000313" key="1">
    <source>
        <dbReference type="EMBL" id="OJD23399.1"/>
    </source>
</evidence>
<organism evidence="1 2">
    <name type="scientific">Blastomyces percursus</name>
    <dbReference type="NCBI Taxonomy" id="1658174"/>
    <lineage>
        <taxon>Eukaryota</taxon>
        <taxon>Fungi</taxon>
        <taxon>Dikarya</taxon>
        <taxon>Ascomycota</taxon>
        <taxon>Pezizomycotina</taxon>
        <taxon>Eurotiomycetes</taxon>
        <taxon>Eurotiomycetidae</taxon>
        <taxon>Onygenales</taxon>
        <taxon>Ajellomycetaceae</taxon>
        <taxon>Blastomyces</taxon>
    </lineage>
</organism>
<dbReference type="EMBL" id="LGTZ01000804">
    <property type="protein sequence ID" value="OJD23399.1"/>
    <property type="molecule type" value="Genomic_DNA"/>
</dbReference>
<name>A0A1J9R4G4_9EURO</name>
<sequence length="68" mass="7516">ILGLILTVENLNSGPIRQVLATSGHVIENASSIFVHDSANQRCYPLQVIPEFKNNARDIIASKFQDTH</sequence>
<dbReference type="Proteomes" id="UP000242791">
    <property type="component" value="Unassembled WGS sequence"/>
</dbReference>
<dbReference type="OrthoDB" id="4188492at2759"/>
<protein>
    <submittedName>
        <fullName evidence="1">Uncharacterized protein</fullName>
    </submittedName>
</protein>
<evidence type="ECO:0000313" key="2">
    <source>
        <dbReference type="Proteomes" id="UP000242791"/>
    </source>
</evidence>
<feature type="non-terminal residue" evidence="1">
    <location>
        <position position="1"/>
    </location>
</feature>
<reference evidence="1 2" key="1">
    <citation type="submission" date="2015-08" db="EMBL/GenBank/DDBJ databases">
        <title>Emmonsia species relationships and genome sequence.</title>
        <authorList>
            <person name="Cuomo C.A."/>
            <person name="Schwartz I.S."/>
            <person name="Kenyon C."/>
            <person name="De Hoog G.S."/>
            <person name="Govender N.P."/>
            <person name="Botha A."/>
            <person name="Moreno L."/>
            <person name="De Vries M."/>
            <person name="Munoz J.F."/>
            <person name="Stielow J.B."/>
        </authorList>
    </citation>
    <scope>NUCLEOTIDE SEQUENCE [LARGE SCALE GENOMIC DNA]</scope>
    <source>
        <strain evidence="1 2">EI222</strain>
    </source>
</reference>
<dbReference type="VEuPathDB" id="FungiDB:ACJ73_05250"/>
<keyword evidence="2" id="KW-1185">Reference proteome</keyword>
<accession>A0A1J9R4G4</accession>
<gene>
    <name evidence="1" type="ORF">ACJ73_05250</name>
</gene>